<dbReference type="AlphaFoldDB" id="A0A9K3MYV8"/>
<keyword evidence="1" id="KW-1133">Transmembrane helix</keyword>
<comment type="caution">
    <text evidence="2">The sequence shown here is derived from an EMBL/GenBank/DDBJ whole genome shotgun (WGS) entry which is preliminary data.</text>
</comment>
<evidence type="ECO:0000256" key="1">
    <source>
        <dbReference type="SAM" id="Phobius"/>
    </source>
</evidence>
<accession>A0A9K3MYV8</accession>
<keyword evidence="2" id="KW-0808">Transferase</keyword>
<protein>
    <submittedName>
        <fullName evidence="2">Glycosyl transferase, family 31</fullName>
    </submittedName>
</protein>
<keyword evidence="1" id="KW-0472">Membrane</keyword>
<sequence length="92" mass="10861">MAIFYFLPCSFRMFSNEDVTVGAWMLAMNVTHENNRQLCQPECTATSIAVWDIPKCSGYCYIILAIYKYINLIIMLYKISVTLRRRCWNFIK</sequence>
<name>A0A9K3MYV8_HELAN</name>
<dbReference type="EMBL" id="MNCJ02000326">
    <property type="protein sequence ID" value="KAF5780847.1"/>
    <property type="molecule type" value="Genomic_DNA"/>
</dbReference>
<gene>
    <name evidence="2" type="ORF">HanXRQr2_Chr11g0476621</name>
</gene>
<dbReference type="GO" id="GO:0016740">
    <property type="term" value="F:transferase activity"/>
    <property type="evidence" value="ECO:0007669"/>
    <property type="project" value="UniProtKB-KW"/>
</dbReference>
<dbReference type="Gramene" id="mRNA:HanXRQr2_Chr11g0476621">
    <property type="protein sequence ID" value="CDS:HanXRQr2_Chr11g0476621.1"/>
    <property type="gene ID" value="HanXRQr2_Chr11g0476621"/>
</dbReference>
<reference evidence="2" key="1">
    <citation type="journal article" date="2017" name="Nature">
        <title>The sunflower genome provides insights into oil metabolism, flowering and Asterid evolution.</title>
        <authorList>
            <person name="Badouin H."/>
            <person name="Gouzy J."/>
            <person name="Grassa C.J."/>
            <person name="Murat F."/>
            <person name="Staton S.E."/>
            <person name="Cottret L."/>
            <person name="Lelandais-Briere C."/>
            <person name="Owens G.L."/>
            <person name="Carrere S."/>
            <person name="Mayjonade B."/>
            <person name="Legrand L."/>
            <person name="Gill N."/>
            <person name="Kane N.C."/>
            <person name="Bowers J.E."/>
            <person name="Hubner S."/>
            <person name="Bellec A."/>
            <person name="Berard A."/>
            <person name="Berges H."/>
            <person name="Blanchet N."/>
            <person name="Boniface M.C."/>
            <person name="Brunel D."/>
            <person name="Catrice O."/>
            <person name="Chaidir N."/>
            <person name="Claudel C."/>
            <person name="Donnadieu C."/>
            <person name="Faraut T."/>
            <person name="Fievet G."/>
            <person name="Helmstetter N."/>
            <person name="King M."/>
            <person name="Knapp S.J."/>
            <person name="Lai Z."/>
            <person name="Le Paslier M.C."/>
            <person name="Lippi Y."/>
            <person name="Lorenzon L."/>
            <person name="Mandel J.R."/>
            <person name="Marage G."/>
            <person name="Marchand G."/>
            <person name="Marquand E."/>
            <person name="Bret-Mestries E."/>
            <person name="Morien E."/>
            <person name="Nambeesan S."/>
            <person name="Nguyen T."/>
            <person name="Pegot-Espagnet P."/>
            <person name="Pouilly N."/>
            <person name="Raftis F."/>
            <person name="Sallet E."/>
            <person name="Schiex T."/>
            <person name="Thomas J."/>
            <person name="Vandecasteele C."/>
            <person name="Vares D."/>
            <person name="Vear F."/>
            <person name="Vautrin S."/>
            <person name="Crespi M."/>
            <person name="Mangin B."/>
            <person name="Burke J.M."/>
            <person name="Salse J."/>
            <person name="Munos S."/>
            <person name="Vincourt P."/>
            <person name="Rieseberg L.H."/>
            <person name="Langlade N.B."/>
        </authorList>
    </citation>
    <scope>NUCLEOTIDE SEQUENCE</scope>
    <source>
        <tissue evidence="2">Leaves</tissue>
    </source>
</reference>
<dbReference type="Proteomes" id="UP000215914">
    <property type="component" value="Unassembled WGS sequence"/>
</dbReference>
<evidence type="ECO:0000313" key="3">
    <source>
        <dbReference type="Proteomes" id="UP000215914"/>
    </source>
</evidence>
<reference evidence="2" key="2">
    <citation type="submission" date="2020-06" db="EMBL/GenBank/DDBJ databases">
        <title>Helianthus annuus Genome sequencing and assembly Release 2.</title>
        <authorList>
            <person name="Gouzy J."/>
            <person name="Langlade N."/>
            <person name="Munos S."/>
        </authorList>
    </citation>
    <scope>NUCLEOTIDE SEQUENCE</scope>
    <source>
        <tissue evidence="2">Leaves</tissue>
    </source>
</reference>
<keyword evidence="1" id="KW-0812">Transmembrane</keyword>
<feature type="transmembrane region" description="Helical" evidence="1">
    <location>
        <begin position="59"/>
        <end position="77"/>
    </location>
</feature>
<evidence type="ECO:0000313" key="2">
    <source>
        <dbReference type="EMBL" id="KAF5780847.1"/>
    </source>
</evidence>
<keyword evidence="3" id="KW-1185">Reference proteome</keyword>
<organism evidence="2 3">
    <name type="scientific">Helianthus annuus</name>
    <name type="common">Common sunflower</name>
    <dbReference type="NCBI Taxonomy" id="4232"/>
    <lineage>
        <taxon>Eukaryota</taxon>
        <taxon>Viridiplantae</taxon>
        <taxon>Streptophyta</taxon>
        <taxon>Embryophyta</taxon>
        <taxon>Tracheophyta</taxon>
        <taxon>Spermatophyta</taxon>
        <taxon>Magnoliopsida</taxon>
        <taxon>eudicotyledons</taxon>
        <taxon>Gunneridae</taxon>
        <taxon>Pentapetalae</taxon>
        <taxon>asterids</taxon>
        <taxon>campanulids</taxon>
        <taxon>Asterales</taxon>
        <taxon>Asteraceae</taxon>
        <taxon>Asteroideae</taxon>
        <taxon>Heliantheae alliance</taxon>
        <taxon>Heliantheae</taxon>
        <taxon>Helianthus</taxon>
    </lineage>
</organism>
<proteinExistence type="predicted"/>